<evidence type="ECO:0000313" key="3">
    <source>
        <dbReference type="Proteomes" id="UP000285832"/>
    </source>
</evidence>
<sequence>MGKFVRRKNKISEQEGMRSMKNRKKQFLKIGIAVLVIAVAGIVAGVVRYRIDNRFDLTVGGHTISKDEYVNCMKSVEYDTEVQIQQDYDAVYEDGFWEKKYDGKYGYEILTENTVEQLKYIHAVYDLAEECGDVSDSSYEALEKRWKDENAKRSEKVENGEVVYGLKEYTFQIYLQYEMSTLKEKYCNDYTREGMELTEDEILEYYNSREWIFGDSEENADLETARIAVERELREKKYDDIITQCETDSQVDGNMADVNRFTLKNIK</sequence>
<reference evidence="2 3" key="1">
    <citation type="submission" date="2018-08" db="EMBL/GenBank/DDBJ databases">
        <title>A genome reference for cultivated species of the human gut microbiota.</title>
        <authorList>
            <person name="Zou Y."/>
            <person name="Xue W."/>
            <person name="Luo G."/>
        </authorList>
    </citation>
    <scope>NUCLEOTIDE SEQUENCE [LARGE SCALE GENOMIC DNA]</scope>
    <source>
        <strain evidence="2 3">AM09-9</strain>
    </source>
</reference>
<comment type="caution">
    <text evidence="2">The sequence shown here is derived from an EMBL/GenBank/DDBJ whole genome shotgun (WGS) entry which is preliminary data.</text>
</comment>
<feature type="transmembrane region" description="Helical" evidence="1">
    <location>
        <begin position="27"/>
        <end position="47"/>
    </location>
</feature>
<dbReference type="EMBL" id="QRMI01000024">
    <property type="protein sequence ID" value="RHJ60282.1"/>
    <property type="molecule type" value="Genomic_DNA"/>
</dbReference>
<name>A0A415D2F9_9FIRM</name>
<gene>
    <name evidence="2" type="ORF">DW116_09630</name>
</gene>
<evidence type="ECO:0000256" key="1">
    <source>
        <dbReference type="SAM" id="Phobius"/>
    </source>
</evidence>
<protein>
    <submittedName>
        <fullName evidence="2">Uncharacterized protein</fullName>
    </submittedName>
</protein>
<keyword evidence="1" id="KW-0812">Transmembrane</keyword>
<keyword evidence="1" id="KW-0472">Membrane</keyword>
<dbReference type="AlphaFoldDB" id="A0A415D2F9"/>
<dbReference type="Proteomes" id="UP000285832">
    <property type="component" value="Unassembled WGS sequence"/>
</dbReference>
<accession>A0A415D2F9</accession>
<evidence type="ECO:0000313" key="2">
    <source>
        <dbReference type="EMBL" id="RHJ60282.1"/>
    </source>
</evidence>
<keyword evidence="1" id="KW-1133">Transmembrane helix</keyword>
<proteinExistence type="predicted"/>
<organism evidence="2 3">
    <name type="scientific">[Ruminococcus] lactaris</name>
    <dbReference type="NCBI Taxonomy" id="46228"/>
    <lineage>
        <taxon>Bacteria</taxon>
        <taxon>Bacillati</taxon>
        <taxon>Bacillota</taxon>
        <taxon>Clostridia</taxon>
        <taxon>Lachnospirales</taxon>
        <taxon>Lachnospiraceae</taxon>
        <taxon>Mediterraneibacter</taxon>
    </lineage>
</organism>